<feature type="region of interest" description="Disordered" evidence="1">
    <location>
        <begin position="391"/>
        <end position="410"/>
    </location>
</feature>
<accession>A0A1B9I7J4</accession>
<reference evidence="3" key="2">
    <citation type="submission" date="2013-07" db="EMBL/GenBank/DDBJ databases">
        <authorList>
            <consortium name="The Broad Institute Genome Sequencing Platform"/>
            <person name="Cuomo C."/>
            <person name="Litvintseva A."/>
            <person name="Chen Y."/>
            <person name="Heitman J."/>
            <person name="Sun S."/>
            <person name="Springer D."/>
            <person name="Dromer F."/>
            <person name="Young S.K."/>
            <person name="Zeng Q."/>
            <person name="Gargeya S."/>
            <person name="Fitzgerald M."/>
            <person name="Abouelleil A."/>
            <person name="Alvarado L."/>
            <person name="Berlin A.M."/>
            <person name="Chapman S.B."/>
            <person name="Dewar J."/>
            <person name="Goldberg J."/>
            <person name="Griggs A."/>
            <person name="Gujja S."/>
            <person name="Hansen M."/>
            <person name="Howarth C."/>
            <person name="Imamovic A."/>
            <person name="Larimer J."/>
            <person name="McCowan C."/>
            <person name="Murphy C."/>
            <person name="Pearson M."/>
            <person name="Priest M."/>
            <person name="Roberts A."/>
            <person name="Saif S."/>
            <person name="Shea T."/>
            <person name="Sykes S."/>
            <person name="Wortman J."/>
            <person name="Nusbaum C."/>
            <person name="Birren B."/>
        </authorList>
    </citation>
    <scope>NUCLEOTIDE SEQUENCE</scope>
    <source>
        <strain evidence="3">CBS 10737</strain>
    </source>
</reference>
<name>A0A1B9I7J4_9TREE</name>
<reference evidence="2" key="3">
    <citation type="submission" date="2016-07" db="EMBL/GenBank/DDBJ databases">
        <title>Evolution of pathogenesis and genome organization in the Tremellales.</title>
        <authorList>
            <person name="Cuomo C."/>
            <person name="Litvintseva A."/>
            <person name="Heitman J."/>
            <person name="Chen Y."/>
            <person name="Sun S."/>
            <person name="Springer D."/>
            <person name="Dromer F."/>
            <person name="Young S."/>
            <person name="Zeng Q."/>
            <person name="Chapman S."/>
            <person name="Gujja S."/>
            <person name="Saif S."/>
            <person name="Birren B."/>
        </authorList>
    </citation>
    <scope>NUCLEOTIDE SEQUENCE</scope>
    <source>
        <strain evidence="2">CBS 10737</strain>
    </source>
</reference>
<reference evidence="3" key="4">
    <citation type="submission" date="2024-02" db="EMBL/GenBank/DDBJ databases">
        <title>Comparative genomics of Cryptococcus and Kwoniella reveals pathogenesis evolution and contrasting modes of karyotype evolution via chromosome fusion or intercentromeric recombination.</title>
        <authorList>
            <person name="Coelho M.A."/>
            <person name="David-Palma M."/>
            <person name="Shea T."/>
            <person name="Bowers K."/>
            <person name="McGinley-Smith S."/>
            <person name="Mohammad A.W."/>
            <person name="Gnirke A."/>
            <person name="Yurkov A.M."/>
            <person name="Nowrousian M."/>
            <person name="Sun S."/>
            <person name="Cuomo C.A."/>
            <person name="Heitman J."/>
        </authorList>
    </citation>
    <scope>NUCLEOTIDE SEQUENCE</scope>
    <source>
        <strain evidence="3">CBS 10737</strain>
    </source>
</reference>
<dbReference type="KEGG" id="kpin:30170571"/>
<organism evidence="2">
    <name type="scientific">Kwoniella pini CBS 10737</name>
    <dbReference type="NCBI Taxonomy" id="1296096"/>
    <lineage>
        <taxon>Eukaryota</taxon>
        <taxon>Fungi</taxon>
        <taxon>Dikarya</taxon>
        <taxon>Basidiomycota</taxon>
        <taxon>Agaricomycotina</taxon>
        <taxon>Tremellomycetes</taxon>
        <taxon>Tremellales</taxon>
        <taxon>Cryptococcaceae</taxon>
        <taxon>Kwoniella</taxon>
    </lineage>
</organism>
<dbReference type="RefSeq" id="XP_019012707.1">
    <property type="nucleotide sequence ID" value="XM_019153967.1"/>
</dbReference>
<protein>
    <submittedName>
        <fullName evidence="2">Uncharacterized protein</fullName>
    </submittedName>
</protein>
<gene>
    <name evidence="2" type="ORF">I206_02202</name>
    <name evidence="3" type="ORF">I206_104664</name>
</gene>
<keyword evidence="4" id="KW-1185">Reference proteome</keyword>
<evidence type="ECO:0000256" key="1">
    <source>
        <dbReference type="SAM" id="MobiDB-lite"/>
    </source>
</evidence>
<dbReference type="EMBL" id="KV700115">
    <property type="protein sequence ID" value="OCF51488.1"/>
    <property type="molecule type" value="Genomic_DNA"/>
</dbReference>
<dbReference type="AlphaFoldDB" id="A0A1B9I7J4"/>
<dbReference type="Proteomes" id="UP000094020">
    <property type="component" value="Chromosome 6"/>
</dbReference>
<evidence type="ECO:0000313" key="3">
    <source>
        <dbReference type="EMBL" id="WWC70713.1"/>
    </source>
</evidence>
<evidence type="ECO:0000313" key="2">
    <source>
        <dbReference type="EMBL" id="OCF51488.1"/>
    </source>
</evidence>
<dbReference type="OrthoDB" id="2564847at2759"/>
<evidence type="ECO:0000313" key="4">
    <source>
        <dbReference type="Proteomes" id="UP000094020"/>
    </source>
</evidence>
<sequence>MSLYSRQSSAFSLIDMSSTHTTPAYTDKTLTPRLIILPDDVIVQIRSILILNAQKATAGKLMRCSKAFYGLFLPVLNYPTLGLRAGTKSHGVFEGLMKVDLSDHRLDENSTIPTHTFFSKYPFPTPSTHARKLSLLQQCTQLTIHDLSSAKIIVDYQSAIGKDESQTIFPNVRKLNLGSDLIFALISGIYNQEWFQNIQDLAQSISPREICLTLPSPTMQDNMSKIPKVLLTPQDSHDIYPHFDNVVPDFGCGSSNRSNVRTIDETTLNAIMSDIWINEQQMRSLNSLLKSFKPSVATFHNVTIQSLPLISSVKKYSVYFADLGCSFRCKDKEVNFWSEVLLERVSLKRANRIMECIDRTAIEEGAEYNFIDAELHDCEVCEAARNLEMDRDSDEDNEEGNYWAFDEEKNEQSEGKVEKIVRGLISMANQDKEIADKLNKAISFCRRADLETCKCCDSKY</sequence>
<dbReference type="GeneID" id="30170571"/>
<proteinExistence type="predicted"/>
<dbReference type="EMBL" id="CP144524">
    <property type="protein sequence ID" value="WWC70713.1"/>
    <property type="molecule type" value="Genomic_DNA"/>
</dbReference>
<reference evidence="2" key="1">
    <citation type="submission" date="2013-07" db="EMBL/GenBank/DDBJ databases">
        <title>The Genome Sequence of Cryptococcus pinus CBS10737.</title>
        <authorList>
            <consortium name="The Broad Institute Genome Sequencing Platform"/>
            <person name="Cuomo C."/>
            <person name="Litvintseva A."/>
            <person name="Chen Y."/>
            <person name="Heitman J."/>
            <person name="Sun S."/>
            <person name="Springer D."/>
            <person name="Dromer F."/>
            <person name="Young S.K."/>
            <person name="Zeng Q."/>
            <person name="Gargeya S."/>
            <person name="Fitzgerald M."/>
            <person name="Abouelleil A."/>
            <person name="Alvarado L."/>
            <person name="Berlin A.M."/>
            <person name="Chapman S.B."/>
            <person name="Dewar J."/>
            <person name="Goldberg J."/>
            <person name="Griggs A."/>
            <person name="Gujja S."/>
            <person name="Hansen M."/>
            <person name="Howarth C."/>
            <person name="Imamovic A."/>
            <person name="Larimer J."/>
            <person name="McCowan C."/>
            <person name="Murphy C."/>
            <person name="Pearson M."/>
            <person name="Priest M."/>
            <person name="Roberts A."/>
            <person name="Saif S."/>
            <person name="Shea T."/>
            <person name="Sykes S."/>
            <person name="Wortman J."/>
            <person name="Nusbaum C."/>
            <person name="Birren B."/>
        </authorList>
    </citation>
    <scope>NUCLEOTIDE SEQUENCE [LARGE SCALE GENOMIC DNA]</scope>
    <source>
        <strain evidence="2">CBS 10737</strain>
    </source>
</reference>